<dbReference type="PANTHER" id="PTHR43080:SF29">
    <property type="entry name" value="OS02G0818000 PROTEIN"/>
    <property type="match status" value="1"/>
</dbReference>
<evidence type="ECO:0000256" key="2">
    <source>
        <dbReference type="PROSITE-ProRule" id="PRU00703"/>
    </source>
</evidence>
<dbReference type="InterPro" id="IPR046342">
    <property type="entry name" value="CBS_dom_sf"/>
</dbReference>
<dbReference type="SUPFAM" id="SSF54631">
    <property type="entry name" value="CBS-domain pair"/>
    <property type="match status" value="1"/>
</dbReference>
<dbReference type="Gene3D" id="3.10.580.10">
    <property type="entry name" value="CBS-domain"/>
    <property type="match status" value="1"/>
</dbReference>
<proteinExistence type="predicted"/>
<dbReference type="InterPro" id="IPR000644">
    <property type="entry name" value="CBS_dom"/>
</dbReference>
<evidence type="ECO:0000259" key="3">
    <source>
        <dbReference type="PROSITE" id="PS51371"/>
    </source>
</evidence>
<organism evidence="4 5">
    <name type="scientific">Candidatus Portnoybacteria bacterium CG06_land_8_20_14_3_00_39_12</name>
    <dbReference type="NCBI Taxonomy" id="1974809"/>
    <lineage>
        <taxon>Bacteria</taxon>
        <taxon>Candidatus Portnoyibacteriota</taxon>
    </lineage>
</organism>
<name>A0A2M7AWU6_9BACT</name>
<dbReference type="InterPro" id="IPR051257">
    <property type="entry name" value="Diverse_CBS-Domain"/>
</dbReference>
<dbReference type="EMBL" id="PEVY01000052">
    <property type="protein sequence ID" value="PIU75108.1"/>
    <property type="molecule type" value="Genomic_DNA"/>
</dbReference>
<reference evidence="5" key="1">
    <citation type="submission" date="2017-09" db="EMBL/GenBank/DDBJ databases">
        <title>Depth-based differentiation of microbial function through sediment-hosted aquifers and enrichment of novel symbionts in the deep terrestrial subsurface.</title>
        <authorList>
            <person name="Probst A.J."/>
            <person name="Ladd B."/>
            <person name="Jarett J.K."/>
            <person name="Geller-Mcgrath D.E."/>
            <person name="Sieber C.M.K."/>
            <person name="Emerson J.B."/>
            <person name="Anantharaman K."/>
            <person name="Thomas B.C."/>
            <person name="Malmstrom R."/>
            <person name="Stieglmeier M."/>
            <person name="Klingl A."/>
            <person name="Woyke T."/>
            <person name="Ryan C.M."/>
            <person name="Banfield J.F."/>
        </authorList>
    </citation>
    <scope>NUCLEOTIDE SEQUENCE [LARGE SCALE GENOMIC DNA]</scope>
</reference>
<comment type="caution">
    <text evidence="4">The sequence shown here is derived from an EMBL/GenBank/DDBJ whole genome shotgun (WGS) entry which is preliminary data.</text>
</comment>
<evidence type="ECO:0000256" key="1">
    <source>
        <dbReference type="ARBA" id="ARBA00023122"/>
    </source>
</evidence>
<sequence>MQIQEIMTPKVLTIELTTPLAEIVVLMRKNNFSSLPVVDHEHHLMGVVRQENLISHDTDLHLPSYIEFLEALPVEGDARKEISQAIKSVTQMPAAMLMEKEIAVVNPETDVRVVAAIFTEQHINSIPVVDEKNCLKGLVCRGDLLSLIGGHRQSLAKKSKNDKINTIGYKILKL</sequence>
<keyword evidence="1 2" id="KW-0129">CBS domain</keyword>
<dbReference type="PROSITE" id="PS51371">
    <property type="entry name" value="CBS"/>
    <property type="match status" value="2"/>
</dbReference>
<evidence type="ECO:0000313" key="4">
    <source>
        <dbReference type="EMBL" id="PIU75108.1"/>
    </source>
</evidence>
<feature type="domain" description="CBS" evidence="3">
    <location>
        <begin position="7"/>
        <end position="64"/>
    </location>
</feature>
<feature type="domain" description="CBS" evidence="3">
    <location>
        <begin position="98"/>
        <end position="154"/>
    </location>
</feature>
<dbReference type="SMART" id="SM00116">
    <property type="entry name" value="CBS"/>
    <property type="match status" value="2"/>
</dbReference>
<dbReference type="Pfam" id="PF00571">
    <property type="entry name" value="CBS"/>
    <property type="match status" value="2"/>
</dbReference>
<dbReference type="AlphaFoldDB" id="A0A2M7AWU6"/>
<dbReference type="PANTHER" id="PTHR43080">
    <property type="entry name" value="CBS DOMAIN-CONTAINING PROTEIN CBSX3, MITOCHONDRIAL"/>
    <property type="match status" value="1"/>
</dbReference>
<protein>
    <recommendedName>
        <fullName evidence="3">CBS domain-containing protein</fullName>
    </recommendedName>
</protein>
<accession>A0A2M7AWU6</accession>
<dbReference type="Proteomes" id="UP000228775">
    <property type="component" value="Unassembled WGS sequence"/>
</dbReference>
<evidence type="ECO:0000313" key="5">
    <source>
        <dbReference type="Proteomes" id="UP000228775"/>
    </source>
</evidence>
<gene>
    <name evidence="4" type="ORF">COS76_02485</name>
</gene>